<feature type="transmembrane region" description="Helical" evidence="8">
    <location>
        <begin position="108"/>
        <end position="129"/>
    </location>
</feature>
<keyword evidence="7 9" id="KW-0808">Transferase</keyword>
<dbReference type="OrthoDB" id="9805788at2"/>
<feature type="transmembrane region" description="Helical" evidence="8">
    <location>
        <begin position="347"/>
        <end position="366"/>
    </location>
</feature>
<reference evidence="9 10" key="1">
    <citation type="submission" date="2016-05" db="EMBL/GenBank/DDBJ databases">
        <title>Paenibacillus sp. 1ZS3-15 nov., isolated from the rhizosphere soil.</title>
        <authorList>
            <person name="Zhang X.X."/>
            <person name="Zhang J."/>
        </authorList>
    </citation>
    <scope>NUCLEOTIDE SEQUENCE [LARGE SCALE GENOMIC DNA]</scope>
    <source>
        <strain evidence="9 10">1ZS3-15</strain>
    </source>
</reference>
<comment type="caution">
    <text evidence="9">The sequence shown here is derived from an EMBL/GenBank/DDBJ whole genome shotgun (WGS) entry which is preliminary data.</text>
</comment>
<dbReference type="InterPro" id="IPR051085">
    <property type="entry name" value="MB_O-acyltransferase"/>
</dbReference>
<protein>
    <submittedName>
        <fullName evidence="9">Acyltransferase</fullName>
    </submittedName>
</protein>
<feature type="transmembrane region" description="Helical" evidence="8">
    <location>
        <begin position="315"/>
        <end position="335"/>
    </location>
</feature>
<organism evidence="9 10">
    <name type="scientific">Paenibacillus oryzisoli</name>
    <dbReference type="NCBI Taxonomy" id="1850517"/>
    <lineage>
        <taxon>Bacteria</taxon>
        <taxon>Bacillati</taxon>
        <taxon>Bacillota</taxon>
        <taxon>Bacilli</taxon>
        <taxon>Bacillales</taxon>
        <taxon>Paenibacillaceae</taxon>
        <taxon>Paenibacillus</taxon>
    </lineage>
</organism>
<dbReference type="EMBL" id="LYPB01000089">
    <property type="protein sequence ID" value="OAS14465.1"/>
    <property type="molecule type" value="Genomic_DNA"/>
</dbReference>
<feature type="transmembrane region" description="Helical" evidence="8">
    <location>
        <begin position="6"/>
        <end position="22"/>
    </location>
</feature>
<feature type="transmembrane region" description="Helical" evidence="8">
    <location>
        <begin position="34"/>
        <end position="55"/>
    </location>
</feature>
<evidence type="ECO:0000313" key="10">
    <source>
        <dbReference type="Proteomes" id="UP000078454"/>
    </source>
</evidence>
<feature type="transmembrane region" description="Helical" evidence="8">
    <location>
        <begin position="291"/>
        <end position="309"/>
    </location>
</feature>
<dbReference type="Pfam" id="PF03062">
    <property type="entry name" value="MBOAT"/>
    <property type="match status" value="1"/>
</dbReference>
<evidence type="ECO:0000256" key="6">
    <source>
        <dbReference type="ARBA" id="ARBA00023136"/>
    </source>
</evidence>
<dbReference type="InterPro" id="IPR004299">
    <property type="entry name" value="MBOAT_fam"/>
</dbReference>
<proteinExistence type="inferred from homology"/>
<keyword evidence="4 8" id="KW-0812">Transmembrane</keyword>
<feature type="transmembrane region" description="Helical" evidence="8">
    <location>
        <begin position="180"/>
        <end position="198"/>
    </location>
</feature>
<feature type="transmembrane region" description="Helical" evidence="8">
    <location>
        <begin position="210"/>
        <end position="228"/>
    </location>
</feature>
<gene>
    <name evidence="9" type="ORF">A8708_33735</name>
</gene>
<dbReference type="RefSeq" id="WP_068669384.1">
    <property type="nucleotide sequence ID" value="NZ_LYPB01000089.1"/>
</dbReference>
<comment type="subcellular location">
    <subcellularLocation>
        <location evidence="1">Cell membrane</location>
        <topology evidence="1">Multi-pass membrane protein</topology>
    </subcellularLocation>
</comment>
<dbReference type="GO" id="GO:0005886">
    <property type="term" value="C:plasma membrane"/>
    <property type="evidence" value="ECO:0007669"/>
    <property type="project" value="UniProtKB-SubCell"/>
</dbReference>
<dbReference type="GO" id="GO:0016746">
    <property type="term" value="F:acyltransferase activity"/>
    <property type="evidence" value="ECO:0007669"/>
    <property type="project" value="UniProtKB-KW"/>
</dbReference>
<evidence type="ECO:0000256" key="4">
    <source>
        <dbReference type="ARBA" id="ARBA00022692"/>
    </source>
</evidence>
<evidence type="ECO:0000256" key="7">
    <source>
        <dbReference type="PIRNR" id="PIRNR016636"/>
    </source>
</evidence>
<dbReference type="PIRSF" id="PIRSF016636">
    <property type="entry name" value="AlgI_DltB"/>
    <property type="match status" value="1"/>
</dbReference>
<keyword evidence="7 9" id="KW-0012">Acyltransferase</keyword>
<dbReference type="PANTHER" id="PTHR13285">
    <property type="entry name" value="ACYLTRANSFERASE"/>
    <property type="match status" value="1"/>
</dbReference>
<comment type="similarity">
    <text evidence="2 7">Belongs to the membrane-bound acyltransferase family.</text>
</comment>
<accession>A0A197ZZW0</accession>
<feature type="transmembrane region" description="Helical" evidence="8">
    <location>
        <begin position="75"/>
        <end position="96"/>
    </location>
</feature>
<keyword evidence="5 8" id="KW-1133">Transmembrane helix</keyword>
<sequence length="384" mass="44881">MFYMHMNAMVAMSGMIAVLMLTRKWADNKRILMIIFSLCFLLLFSKKLVVFYAAFTIINYFGFVYLCRTTLWRKATFIFGIAANIVGVFLGVRFFVMGVFTSPLFDAIIYLGLIYNVLKVIDSYYFAYFFGKDGEVPAIDYANYLLFIPTFTSGPILKFRDFMADSKKPYTVDARLFEDSVKRIILGLFKKIVVVTWMTGVFDSVLKHELHTWESLFLLIWFYALIYFDFSGYSDMAIGFGRLMGYTMPENFKKPLFSPSMTQFWRNWHATLGDFFRDHIFMFFSRKTPSTALTASLSILIMVLMGLWHGFTWLYFLYGLYHGIIIAIENIFKLTTVNKKKVTKAYFYFRCFVTQTLVTFSVIIYSSNYDTVLRIYKGLLHFTG</sequence>
<evidence type="ECO:0000256" key="3">
    <source>
        <dbReference type="ARBA" id="ARBA00022475"/>
    </source>
</evidence>
<keyword evidence="10" id="KW-1185">Reference proteome</keyword>
<keyword evidence="3 7" id="KW-1003">Cell membrane</keyword>
<dbReference type="InterPro" id="IPR024194">
    <property type="entry name" value="Ac/AlaTfrase_AlgI/DltB"/>
</dbReference>
<evidence type="ECO:0000256" key="5">
    <source>
        <dbReference type="ARBA" id="ARBA00022989"/>
    </source>
</evidence>
<name>A0A197ZZW0_9BACL</name>
<dbReference type="PANTHER" id="PTHR13285:SF18">
    <property type="entry name" value="PROTEIN-CYSTEINE N-PALMITOYLTRANSFERASE RASP"/>
    <property type="match status" value="1"/>
</dbReference>
<evidence type="ECO:0000256" key="2">
    <source>
        <dbReference type="ARBA" id="ARBA00010323"/>
    </source>
</evidence>
<dbReference type="AlphaFoldDB" id="A0A197ZZW0"/>
<dbReference type="STRING" id="1850517.A8708_33735"/>
<dbReference type="Proteomes" id="UP000078454">
    <property type="component" value="Unassembled WGS sequence"/>
</dbReference>
<evidence type="ECO:0000313" key="9">
    <source>
        <dbReference type="EMBL" id="OAS14465.1"/>
    </source>
</evidence>
<evidence type="ECO:0000256" key="1">
    <source>
        <dbReference type="ARBA" id="ARBA00004651"/>
    </source>
</evidence>
<evidence type="ECO:0000256" key="8">
    <source>
        <dbReference type="SAM" id="Phobius"/>
    </source>
</evidence>
<keyword evidence="6 7" id="KW-0472">Membrane</keyword>